<organism evidence="2 3">
    <name type="scientific">Ensete ventricosum</name>
    <name type="common">Abyssinian banana</name>
    <name type="synonym">Musa ensete</name>
    <dbReference type="NCBI Taxonomy" id="4639"/>
    <lineage>
        <taxon>Eukaryota</taxon>
        <taxon>Viridiplantae</taxon>
        <taxon>Streptophyta</taxon>
        <taxon>Embryophyta</taxon>
        <taxon>Tracheophyta</taxon>
        <taxon>Spermatophyta</taxon>
        <taxon>Magnoliopsida</taxon>
        <taxon>Liliopsida</taxon>
        <taxon>Zingiberales</taxon>
        <taxon>Musaceae</taxon>
        <taxon>Ensete</taxon>
    </lineage>
</organism>
<reference evidence="2 3" key="1">
    <citation type="journal article" date="2014" name="Agronomy (Basel)">
        <title>A Draft Genome Sequence for Ensete ventricosum, the Drought-Tolerant Tree Against Hunger.</title>
        <authorList>
            <person name="Harrison J."/>
            <person name="Moore K.A."/>
            <person name="Paszkiewicz K."/>
            <person name="Jones T."/>
            <person name="Grant M."/>
            <person name="Ambacheew D."/>
            <person name="Muzemil S."/>
            <person name="Studholme D.J."/>
        </authorList>
    </citation>
    <scope>NUCLEOTIDE SEQUENCE [LARGE SCALE GENOMIC DNA]</scope>
</reference>
<dbReference type="Proteomes" id="UP000287651">
    <property type="component" value="Unassembled WGS sequence"/>
</dbReference>
<gene>
    <name evidence="2" type="ORF">B296_00051858</name>
</gene>
<evidence type="ECO:0000313" key="2">
    <source>
        <dbReference type="EMBL" id="RRT50314.1"/>
    </source>
</evidence>
<proteinExistence type="predicted"/>
<feature type="region of interest" description="Disordered" evidence="1">
    <location>
        <begin position="16"/>
        <end position="43"/>
    </location>
</feature>
<feature type="compositionally biased region" description="Basic and acidic residues" evidence="1">
    <location>
        <begin position="16"/>
        <end position="35"/>
    </location>
</feature>
<dbReference type="EMBL" id="AMZH03012837">
    <property type="protein sequence ID" value="RRT50314.1"/>
    <property type="molecule type" value="Genomic_DNA"/>
</dbReference>
<comment type="caution">
    <text evidence="2">The sequence shown here is derived from an EMBL/GenBank/DDBJ whole genome shotgun (WGS) entry which is preliminary data.</text>
</comment>
<protein>
    <submittedName>
        <fullName evidence="2">Uncharacterized protein</fullName>
    </submittedName>
</protein>
<name>A0A426YEZ3_ENSVE</name>
<evidence type="ECO:0000313" key="3">
    <source>
        <dbReference type="Proteomes" id="UP000287651"/>
    </source>
</evidence>
<accession>A0A426YEZ3</accession>
<dbReference type="AlphaFoldDB" id="A0A426YEZ3"/>
<sequence>MPLVALLWRHARTANDEARVPPRRGSGREMGRATERPAGNVGFETFVASDPGGLARRGAVDRVGEAVL</sequence>
<evidence type="ECO:0000256" key="1">
    <source>
        <dbReference type="SAM" id="MobiDB-lite"/>
    </source>
</evidence>